<proteinExistence type="predicted"/>
<dbReference type="RefSeq" id="WP_322611080.1">
    <property type="nucleotide sequence ID" value="NZ_JAXLNX010000006.1"/>
</dbReference>
<evidence type="ECO:0000313" key="1">
    <source>
        <dbReference type="EMBL" id="MEA0975949.1"/>
    </source>
</evidence>
<accession>A0ABU5NIS7</accession>
<reference evidence="1 2" key="1">
    <citation type="submission" date="2023-12" db="EMBL/GenBank/DDBJ databases">
        <title>Genome comparison identifies genes involved in endophytic behavior of Lysinibacillus irui and provides insights into its role as a plant-growth promoting bacterium.</title>
        <authorList>
            <person name="Hilario S."/>
            <person name="Matos I."/>
            <person name="Goncalves M.F.M."/>
            <person name="Pardo C.A."/>
            <person name="Santos M.J."/>
        </authorList>
    </citation>
    <scope>NUCLEOTIDE SEQUENCE [LARGE SCALE GENOMIC DNA]</scope>
    <source>
        <strain evidence="1 2">B3</strain>
    </source>
</reference>
<dbReference type="Proteomes" id="UP001289615">
    <property type="component" value="Unassembled WGS sequence"/>
</dbReference>
<sequence>MSFLLLQDDEPQMIWDALNNAQIVFHPNYGSTGQINYAELQAVKREKEVILFLDRNLLSSLMSLTKNGDLKDEMEKRMIALLMLWSQMNQLPVSAGLAIMENASKGDDSLNAKIELKNFNEIFDFYPTQIWLYLADGRVDTIPKCNFSNTPYENTVIYHKSSDHFLMNYASMLHLVNLYRNPDLNPVEKVIAFLKWNFDNLLISKYINTYLILLFSDQNGIKAPKHAKSNMFERIDKGCINQAWDLTYLSNWSTFYWDESKMNEVFLFATADIMLKQIFINTHNGGNLFNLIDSVFPRKDADRIIQFYTEKMTNRQKPDFGEHPKQYFKSLIDKEKTHLKQSMGD</sequence>
<protein>
    <submittedName>
        <fullName evidence="1">Uncharacterized protein</fullName>
    </submittedName>
</protein>
<dbReference type="EMBL" id="JAXUIA010000003">
    <property type="protein sequence ID" value="MEA0975949.1"/>
    <property type="molecule type" value="Genomic_DNA"/>
</dbReference>
<gene>
    <name evidence="1" type="ORF">U6C28_06510</name>
</gene>
<name>A0ABU5NIS7_9BACI</name>
<keyword evidence="2" id="KW-1185">Reference proteome</keyword>
<evidence type="ECO:0000313" key="2">
    <source>
        <dbReference type="Proteomes" id="UP001289615"/>
    </source>
</evidence>
<organism evidence="1 2">
    <name type="scientific">Lysinibacillus irui</name>
    <dbReference type="NCBI Taxonomy" id="2998077"/>
    <lineage>
        <taxon>Bacteria</taxon>
        <taxon>Bacillati</taxon>
        <taxon>Bacillota</taxon>
        <taxon>Bacilli</taxon>
        <taxon>Bacillales</taxon>
        <taxon>Bacillaceae</taxon>
        <taxon>Lysinibacillus</taxon>
    </lineage>
</organism>
<comment type="caution">
    <text evidence="1">The sequence shown here is derived from an EMBL/GenBank/DDBJ whole genome shotgun (WGS) entry which is preliminary data.</text>
</comment>